<proteinExistence type="predicted"/>
<protein>
    <submittedName>
        <fullName evidence="2">Histidine kinase</fullName>
    </submittedName>
</protein>
<reference evidence="2" key="1">
    <citation type="submission" date="2020-10" db="EMBL/GenBank/DDBJ databases">
        <title>New Zealand Leptospira genomics.</title>
        <authorList>
            <person name="Wilkinson D.A."/>
            <person name="Nisa S."/>
            <person name="Moinet M."/>
            <person name="Benschop J."/>
        </authorList>
    </citation>
    <scope>NUCLEOTIDE SEQUENCE</scope>
    <source>
        <strain evidence="2">ESR8</strain>
    </source>
</reference>
<keyword evidence="2" id="KW-0418">Kinase</keyword>
<gene>
    <name evidence="2" type="ORF">IQB77_23645</name>
</gene>
<organism evidence="2 3">
    <name type="scientific">Leptospira interrogans serovar Pomona</name>
    <dbReference type="NCBI Taxonomy" id="44276"/>
    <lineage>
        <taxon>Bacteria</taxon>
        <taxon>Pseudomonadati</taxon>
        <taxon>Spirochaetota</taxon>
        <taxon>Spirochaetia</taxon>
        <taxon>Leptospirales</taxon>
        <taxon>Leptospiraceae</taxon>
        <taxon>Leptospira</taxon>
    </lineage>
</organism>
<feature type="transmembrane region" description="Helical" evidence="1">
    <location>
        <begin position="12"/>
        <end position="37"/>
    </location>
</feature>
<evidence type="ECO:0000313" key="3">
    <source>
        <dbReference type="Proteomes" id="UP000644282"/>
    </source>
</evidence>
<keyword evidence="1" id="KW-0812">Transmembrane</keyword>
<feature type="transmembrane region" description="Helical" evidence="1">
    <location>
        <begin position="43"/>
        <end position="65"/>
    </location>
</feature>
<dbReference type="Proteomes" id="UP000644282">
    <property type="component" value="Unassembled WGS sequence"/>
</dbReference>
<keyword evidence="1" id="KW-1133">Transmembrane helix</keyword>
<evidence type="ECO:0000313" key="2">
    <source>
        <dbReference type="EMBL" id="MBE8432664.1"/>
    </source>
</evidence>
<evidence type="ECO:0000256" key="1">
    <source>
        <dbReference type="SAM" id="Phobius"/>
    </source>
</evidence>
<dbReference type="EMBL" id="JADDXF010000909">
    <property type="protein sequence ID" value="MBE8432664.1"/>
    <property type="molecule type" value="Genomic_DNA"/>
</dbReference>
<dbReference type="GO" id="GO:0016301">
    <property type="term" value="F:kinase activity"/>
    <property type="evidence" value="ECO:0007669"/>
    <property type="project" value="UniProtKB-KW"/>
</dbReference>
<accession>A0AA41BLC8</accession>
<dbReference type="AlphaFoldDB" id="A0AA41BLC8"/>
<keyword evidence="1" id="KW-0472">Membrane</keyword>
<name>A0AA41BLC8_LEPIR</name>
<comment type="caution">
    <text evidence="2">The sequence shown here is derived from an EMBL/GenBank/DDBJ whole genome shotgun (WGS) entry which is preliminary data.</text>
</comment>
<feature type="non-terminal residue" evidence="2">
    <location>
        <position position="121"/>
    </location>
</feature>
<keyword evidence="2" id="KW-0808">Transferase</keyword>
<sequence length="121" mass="14055">MSTRRLNALGPIVYLILLIVCFQFISVLTLQSFHFFSLESQNLILILFSGAVLGMIVYIFSVRILRRTSGRFLRRIFPFLQFSNSEIVKYLSILDQFKSDLIATNLTRLVCEKILKFIQTI</sequence>